<reference evidence="1 2" key="1">
    <citation type="submission" date="2014-04" db="EMBL/GenBank/DDBJ databases">
        <title>Evolutionary Origins and Diversification of the Mycorrhizal Mutualists.</title>
        <authorList>
            <consortium name="DOE Joint Genome Institute"/>
            <consortium name="Mycorrhizal Genomics Consortium"/>
            <person name="Kohler A."/>
            <person name="Kuo A."/>
            <person name="Nagy L.G."/>
            <person name="Floudas D."/>
            <person name="Copeland A."/>
            <person name="Barry K.W."/>
            <person name="Cichocki N."/>
            <person name="Veneault-Fourrey C."/>
            <person name="LaButti K."/>
            <person name="Lindquist E.A."/>
            <person name="Lipzen A."/>
            <person name="Lundell T."/>
            <person name="Morin E."/>
            <person name="Murat C."/>
            <person name="Riley R."/>
            <person name="Ohm R."/>
            <person name="Sun H."/>
            <person name="Tunlid A."/>
            <person name="Henrissat B."/>
            <person name="Grigoriev I.V."/>
            <person name="Hibbett D.S."/>
            <person name="Martin F."/>
        </authorList>
    </citation>
    <scope>NUCLEOTIDE SEQUENCE [LARGE SCALE GENOMIC DNA]</scope>
    <source>
        <strain evidence="1 2">Koide BX008</strain>
    </source>
</reference>
<organism evidence="1 2">
    <name type="scientific">Amanita muscaria (strain Koide BX008)</name>
    <dbReference type="NCBI Taxonomy" id="946122"/>
    <lineage>
        <taxon>Eukaryota</taxon>
        <taxon>Fungi</taxon>
        <taxon>Dikarya</taxon>
        <taxon>Basidiomycota</taxon>
        <taxon>Agaricomycotina</taxon>
        <taxon>Agaricomycetes</taxon>
        <taxon>Agaricomycetidae</taxon>
        <taxon>Agaricales</taxon>
        <taxon>Pluteineae</taxon>
        <taxon>Amanitaceae</taxon>
        <taxon>Amanita</taxon>
    </lineage>
</organism>
<dbReference type="Proteomes" id="UP000054549">
    <property type="component" value="Unassembled WGS sequence"/>
</dbReference>
<name>A0A0C2WMW9_AMAMK</name>
<accession>A0A0C2WMW9</accession>
<dbReference type="InParanoid" id="A0A0C2WMW9"/>
<gene>
    <name evidence="1" type="ORF">M378DRAFT_171103</name>
</gene>
<evidence type="ECO:0000313" key="2">
    <source>
        <dbReference type="Proteomes" id="UP000054549"/>
    </source>
</evidence>
<sequence length="88" mass="9788">MDHSVASLPEPFLSVKLFKSTRALLAIGTVSRLQINVLKVETIRGRHGDGFETSVGSETSWCLPTFIYRGRQRKAVPLRLKVATGFDE</sequence>
<dbReference type="AlphaFoldDB" id="A0A0C2WMW9"/>
<proteinExistence type="predicted"/>
<dbReference type="EMBL" id="KN818349">
    <property type="protein sequence ID" value="KIL58051.1"/>
    <property type="molecule type" value="Genomic_DNA"/>
</dbReference>
<keyword evidence="2" id="KW-1185">Reference proteome</keyword>
<evidence type="ECO:0000313" key="1">
    <source>
        <dbReference type="EMBL" id="KIL58051.1"/>
    </source>
</evidence>
<protein>
    <submittedName>
        <fullName evidence="1">Uncharacterized protein</fullName>
    </submittedName>
</protein>
<dbReference type="HOGENOM" id="CLU_2489263_0_0_1"/>